<keyword evidence="1" id="KW-0472">Membrane</keyword>
<dbReference type="EMBL" id="JAFBER010000034">
    <property type="protein sequence ID" value="MBM7646939.1"/>
    <property type="molecule type" value="Genomic_DNA"/>
</dbReference>
<name>A0ABS2Q5G6_9BACL</name>
<feature type="transmembrane region" description="Helical" evidence="1">
    <location>
        <begin position="145"/>
        <end position="165"/>
    </location>
</feature>
<gene>
    <name evidence="2" type="ORF">JOD45_003174</name>
</gene>
<proteinExistence type="predicted"/>
<evidence type="ECO:0000313" key="3">
    <source>
        <dbReference type="Proteomes" id="UP000808914"/>
    </source>
</evidence>
<feature type="transmembrane region" description="Helical" evidence="1">
    <location>
        <begin position="6"/>
        <end position="23"/>
    </location>
</feature>
<evidence type="ECO:0000256" key="1">
    <source>
        <dbReference type="SAM" id="Phobius"/>
    </source>
</evidence>
<dbReference type="InterPro" id="IPR058247">
    <property type="entry name" value="DUF1453"/>
</dbReference>
<protein>
    <submittedName>
        <fullName evidence="2">Flippase GtrA</fullName>
    </submittedName>
</protein>
<feature type="transmembrane region" description="Helical" evidence="1">
    <location>
        <begin position="35"/>
        <end position="51"/>
    </location>
</feature>
<dbReference type="Pfam" id="PF07301">
    <property type="entry name" value="DUF1453"/>
    <property type="match status" value="1"/>
</dbReference>
<reference evidence="2 3" key="1">
    <citation type="submission" date="2021-01" db="EMBL/GenBank/DDBJ databases">
        <title>Genomic Encyclopedia of Type Strains, Phase IV (KMG-IV): sequencing the most valuable type-strain genomes for metagenomic binning, comparative biology and taxonomic classification.</title>
        <authorList>
            <person name="Goeker M."/>
        </authorList>
    </citation>
    <scope>NUCLEOTIDE SEQUENCE [LARGE SCALE GENOMIC DNA]</scope>
    <source>
        <strain evidence="2 3">DSM 28236</strain>
    </source>
</reference>
<dbReference type="RefSeq" id="WP_205004810.1">
    <property type="nucleotide sequence ID" value="NZ_JAFBER010000034.1"/>
</dbReference>
<organism evidence="2 3">
    <name type="scientific">Scopulibacillus daqui</name>
    <dbReference type="NCBI Taxonomy" id="1469162"/>
    <lineage>
        <taxon>Bacteria</taxon>
        <taxon>Bacillati</taxon>
        <taxon>Bacillota</taxon>
        <taxon>Bacilli</taxon>
        <taxon>Bacillales</taxon>
        <taxon>Sporolactobacillaceae</taxon>
        <taxon>Scopulibacillus</taxon>
    </lineage>
</organism>
<evidence type="ECO:0000313" key="2">
    <source>
        <dbReference type="EMBL" id="MBM7646939.1"/>
    </source>
</evidence>
<keyword evidence="1" id="KW-0812">Transmembrane</keyword>
<accession>A0ABS2Q5G6</accession>
<sequence>MNQHYIIVMIAIVCLAIFKRARRNIGWQKFQPSKMLIRMVVFFIIGALLLFENIIHPIAFISDIAGAAIGLILAYYGISSTTFEKRGEDWYYRNNPWIGGIVTALFFGRLIYRFYMMFSLAQHAGGRALQQSNSLQNMMHTGSSWTAGLIMIMFAYYAAYCMMLLRKRKSQSIAASCGAGTYSS</sequence>
<feature type="transmembrane region" description="Helical" evidence="1">
    <location>
        <begin position="57"/>
        <end position="76"/>
    </location>
</feature>
<dbReference type="Proteomes" id="UP000808914">
    <property type="component" value="Unassembled WGS sequence"/>
</dbReference>
<feature type="transmembrane region" description="Helical" evidence="1">
    <location>
        <begin position="97"/>
        <end position="115"/>
    </location>
</feature>
<keyword evidence="1" id="KW-1133">Transmembrane helix</keyword>
<comment type="caution">
    <text evidence="2">The sequence shown here is derived from an EMBL/GenBank/DDBJ whole genome shotgun (WGS) entry which is preliminary data.</text>
</comment>
<keyword evidence="3" id="KW-1185">Reference proteome</keyword>